<keyword evidence="1" id="KW-1133">Transmembrane helix</keyword>
<evidence type="ECO:0000313" key="3">
    <source>
        <dbReference type="EMBL" id="NOU59916.1"/>
    </source>
</evidence>
<protein>
    <submittedName>
        <fullName evidence="3">MerC domain-containing protein</fullName>
    </submittedName>
</protein>
<dbReference type="Pfam" id="PF03203">
    <property type="entry name" value="MerC"/>
    <property type="match status" value="1"/>
</dbReference>
<comment type="caution">
    <text evidence="3">The sequence shown here is derived from an EMBL/GenBank/DDBJ whole genome shotgun (WGS) entry which is preliminary data.</text>
</comment>
<feature type="transmembrane region" description="Helical" evidence="1">
    <location>
        <begin position="61"/>
        <end position="78"/>
    </location>
</feature>
<organism evidence="3 4">
    <name type="scientific">Marinifilum caeruleilacunae</name>
    <dbReference type="NCBI Taxonomy" id="2499076"/>
    <lineage>
        <taxon>Bacteria</taxon>
        <taxon>Pseudomonadati</taxon>
        <taxon>Bacteroidota</taxon>
        <taxon>Bacteroidia</taxon>
        <taxon>Marinilabiliales</taxon>
        <taxon>Marinifilaceae</taxon>
    </lineage>
</organism>
<keyword evidence="1" id="KW-0472">Membrane</keyword>
<feature type="transmembrane region" description="Helical" evidence="1">
    <location>
        <begin position="90"/>
        <end position="106"/>
    </location>
</feature>
<proteinExistence type="predicted"/>
<reference evidence="3 4" key="1">
    <citation type="submission" date="2018-12" db="EMBL/GenBank/DDBJ databases">
        <title>Marinifilum JC070 sp. nov., a marine bacterium isolated from Yongle Blue Hole in the South China Sea.</title>
        <authorList>
            <person name="Fu T."/>
        </authorList>
    </citation>
    <scope>NUCLEOTIDE SEQUENCE [LARGE SCALE GENOMIC DNA]</scope>
    <source>
        <strain evidence="3 4">JC070</strain>
    </source>
</reference>
<keyword evidence="1" id="KW-0812">Transmembrane</keyword>
<evidence type="ECO:0000256" key="1">
    <source>
        <dbReference type="SAM" id="Phobius"/>
    </source>
</evidence>
<dbReference type="EMBL" id="RZNH01000011">
    <property type="protein sequence ID" value="NOU59916.1"/>
    <property type="molecule type" value="Genomic_DNA"/>
</dbReference>
<dbReference type="InterPro" id="IPR004891">
    <property type="entry name" value="Mercury-R_MerC"/>
</dbReference>
<feature type="chain" id="PRO_5046836329" evidence="2">
    <location>
        <begin position="25"/>
        <end position="119"/>
    </location>
</feature>
<keyword evidence="4" id="KW-1185">Reference proteome</keyword>
<name>A0ABX1WV65_9BACT</name>
<evidence type="ECO:0000256" key="2">
    <source>
        <dbReference type="SAM" id="SignalP"/>
    </source>
</evidence>
<sequence>MASTTLCLVHCILTPFIFIAQACAASCCAESPVWWRVIDFLFLVISFIAVYFAAKNSSKRWVKIALYVLFAFLSFFIINEHAGSLQLNRIFLYTPAFLLFALHLYNKKYCQCQDECYTV</sequence>
<dbReference type="RefSeq" id="WP_171595187.1">
    <property type="nucleotide sequence ID" value="NZ_RZNH01000011.1"/>
</dbReference>
<evidence type="ECO:0000313" key="4">
    <source>
        <dbReference type="Proteomes" id="UP000732105"/>
    </source>
</evidence>
<gene>
    <name evidence="3" type="ORF">ELS83_08785</name>
</gene>
<keyword evidence="2" id="KW-0732">Signal</keyword>
<feature type="transmembrane region" description="Helical" evidence="1">
    <location>
        <begin position="34"/>
        <end position="54"/>
    </location>
</feature>
<accession>A0ABX1WV65</accession>
<dbReference type="Proteomes" id="UP000732105">
    <property type="component" value="Unassembled WGS sequence"/>
</dbReference>
<feature type="signal peptide" evidence="2">
    <location>
        <begin position="1"/>
        <end position="24"/>
    </location>
</feature>